<dbReference type="InterPro" id="IPR043128">
    <property type="entry name" value="Rev_trsase/Diguanyl_cyclase"/>
</dbReference>
<dbReference type="PANTHER" id="PTHR45138:SF9">
    <property type="entry name" value="DIGUANYLATE CYCLASE DGCM-RELATED"/>
    <property type="match status" value="1"/>
</dbReference>
<dbReference type="SMART" id="SM00267">
    <property type="entry name" value="GGDEF"/>
    <property type="match status" value="1"/>
</dbReference>
<sequence length="375" mass="41737">MRITVVKKALISRVLERKKRHRIGGGGDIDLKDMLKSILKWANEFVPSRSGSILLDDPILDHRLKKPGKLYFMACFGTGSASLTGSHLNIEDGIAGRTYRTGHANMCKDVSKSRAFFSEIDRKIQHRTRSMVCVPITIQGTTIGVLELINRVGKPNYSQKDLTLLKIFAGYTSTLIQNSLDAKRFSDLSVRDNLTGLYNDRYFFKRLSLELGKSARTGKDISIIFMDLDNFKQINDSHGHLAGSQLLTEVGKIIHELVDNAPYDIVPLRYGGDEFTLVMPQTELQFATLFAESLRKEIEDHTFLAKNVPGRTGALKIKGIITASLGVASLHKNVSKRLKKRNNIREALIKAADTAMYSSKNTGKNKVTVAPKASD</sequence>
<dbReference type="GO" id="GO:1902201">
    <property type="term" value="P:negative regulation of bacterial-type flagellum-dependent cell motility"/>
    <property type="evidence" value="ECO:0007669"/>
    <property type="project" value="TreeGrafter"/>
</dbReference>
<dbReference type="InterPro" id="IPR029016">
    <property type="entry name" value="GAF-like_dom_sf"/>
</dbReference>
<evidence type="ECO:0000259" key="1">
    <source>
        <dbReference type="PROSITE" id="PS50887"/>
    </source>
</evidence>
<dbReference type="CDD" id="cd01949">
    <property type="entry name" value="GGDEF"/>
    <property type="match status" value="1"/>
</dbReference>
<dbReference type="SUPFAM" id="SSF55781">
    <property type="entry name" value="GAF domain-like"/>
    <property type="match status" value="1"/>
</dbReference>
<dbReference type="InterPro" id="IPR029787">
    <property type="entry name" value="Nucleotide_cyclase"/>
</dbReference>
<dbReference type="InterPro" id="IPR003018">
    <property type="entry name" value="GAF"/>
</dbReference>
<dbReference type="GO" id="GO:0043709">
    <property type="term" value="P:cell adhesion involved in single-species biofilm formation"/>
    <property type="evidence" value="ECO:0007669"/>
    <property type="project" value="TreeGrafter"/>
</dbReference>
<protein>
    <submittedName>
        <fullName evidence="2">Diguanylate cyclase/phosphodiesterase (GGDEF &amp; EAL domains) with PAS/PAC sensor(S)</fullName>
    </submittedName>
</protein>
<proteinExistence type="predicted"/>
<dbReference type="Gene3D" id="3.30.450.40">
    <property type="match status" value="1"/>
</dbReference>
<dbReference type="InterPro" id="IPR000160">
    <property type="entry name" value="GGDEF_dom"/>
</dbReference>
<dbReference type="PROSITE" id="PS50887">
    <property type="entry name" value="GGDEF"/>
    <property type="match status" value="1"/>
</dbReference>
<dbReference type="FunFam" id="3.30.70.270:FF:000001">
    <property type="entry name" value="Diguanylate cyclase domain protein"/>
    <property type="match status" value="1"/>
</dbReference>
<dbReference type="Pfam" id="PF00990">
    <property type="entry name" value="GGDEF"/>
    <property type="match status" value="1"/>
</dbReference>
<organism evidence="2">
    <name type="scientific">hydrothermal vent metagenome</name>
    <dbReference type="NCBI Taxonomy" id="652676"/>
    <lineage>
        <taxon>unclassified sequences</taxon>
        <taxon>metagenomes</taxon>
        <taxon>ecological metagenomes</taxon>
    </lineage>
</organism>
<accession>A0A3B0VGY6</accession>
<evidence type="ECO:0000313" key="2">
    <source>
        <dbReference type="EMBL" id="VAW38242.1"/>
    </source>
</evidence>
<dbReference type="Gene3D" id="3.30.70.270">
    <property type="match status" value="1"/>
</dbReference>
<feature type="domain" description="GGDEF" evidence="1">
    <location>
        <begin position="219"/>
        <end position="372"/>
    </location>
</feature>
<gene>
    <name evidence="2" type="ORF">MNBD_DELTA02-35</name>
</gene>
<dbReference type="NCBIfam" id="TIGR00254">
    <property type="entry name" value="GGDEF"/>
    <property type="match status" value="1"/>
</dbReference>
<dbReference type="EMBL" id="UOEZ01000068">
    <property type="protein sequence ID" value="VAW38242.1"/>
    <property type="molecule type" value="Genomic_DNA"/>
</dbReference>
<dbReference type="GO" id="GO:0052621">
    <property type="term" value="F:diguanylate cyclase activity"/>
    <property type="evidence" value="ECO:0007669"/>
    <property type="project" value="TreeGrafter"/>
</dbReference>
<dbReference type="Pfam" id="PF13185">
    <property type="entry name" value="GAF_2"/>
    <property type="match status" value="1"/>
</dbReference>
<dbReference type="SUPFAM" id="SSF55073">
    <property type="entry name" value="Nucleotide cyclase"/>
    <property type="match status" value="1"/>
</dbReference>
<name>A0A3B0VGY6_9ZZZZ</name>
<reference evidence="2" key="1">
    <citation type="submission" date="2018-06" db="EMBL/GenBank/DDBJ databases">
        <authorList>
            <person name="Zhirakovskaya E."/>
        </authorList>
    </citation>
    <scope>NUCLEOTIDE SEQUENCE</scope>
</reference>
<dbReference type="AlphaFoldDB" id="A0A3B0VGY6"/>
<dbReference type="InterPro" id="IPR050469">
    <property type="entry name" value="Diguanylate_Cyclase"/>
</dbReference>
<dbReference type="PANTHER" id="PTHR45138">
    <property type="entry name" value="REGULATORY COMPONENTS OF SENSORY TRANSDUCTION SYSTEM"/>
    <property type="match status" value="1"/>
</dbReference>
<dbReference type="SMART" id="SM00065">
    <property type="entry name" value="GAF"/>
    <property type="match status" value="1"/>
</dbReference>
<dbReference type="GO" id="GO:0005886">
    <property type="term" value="C:plasma membrane"/>
    <property type="evidence" value="ECO:0007669"/>
    <property type="project" value="TreeGrafter"/>
</dbReference>